<sequence>MATTALAFSTSVYVKLGEVSGGIVFGYATACSSYTEGGGDTAQAQTATSQSSSGQESTVFDGCLGPCLIEPLSRRPRIITQNSMGSGDMKSGFLQVASSALTA</sequence>
<dbReference type="EMBL" id="AYKW01000069">
    <property type="protein sequence ID" value="PIL22799.1"/>
    <property type="molecule type" value="Genomic_DNA"/>
</dbReference>
<accession>A0A2G8RMR7</accession>
<dbReference type="Proteomes" id="UP000230002">
    <property type="component" value="Unassembled WGS sequence"/>
</dbReference>
<organism evidence="2 3">
    <name type="scientific">Ganoderma sinense ZZ0214-1</name>
    <dbReference type="NCBI Taxonomy" id="1077348"/>
    <lineage>
        <taxon>Eukaryota</taxon>
        <taxon>Fungi</taxon>
        <taxon>Dikarya</taxon>
        <taxon>Basidiomycota</taxon>
        <taxon>Agaricomycotina</taxon>
        <taxon>Agaricomycetes</taxon>
        <taxon>Polyporales</taxon>
        <taxon>Polyporaceae</taxon>
        <taxon>Ganoderma</taxon>
    </lineage>
</organism>
<feature type="region of interest" description="Disordered" evidence="1">
    <location>
        <begin position="36"/>
        <end position="57"/>
    </location>
</feature>
<proteinExistence type="predicted"/>
<comment type="caution">
    <text evidence="2">The sequence shown here is derived from an EMBL/GenBank/DDBJ whole genome shotgun (WGS) entry which is preliminary data.</text>
</comment>
<dbReference type="AlphaFoldDB" id="A0A2G8RMR7"/>
<gene>
    <name evidence="2" type="ORF">GSI_15494</name>
</gene>
<keyword evidence="3" id="KW-1185">Reference proteome</keyword>
<evidence type="ECO:0000313" key="2">
    <source>
        <dbReference type="EMBL" id="PIL22799.1"/>
    </source>
</evidence>
<reference evidence="2 3" key="1">
    <citation type="journal article" date="2015" name="Sci. Rep.">
        <title>Chromosome-level genome map provides insights into diverse defense mechanisms in the medicinal fungus Ganoderma sinense.</title>
        <authorList>
            <person name="Zhu Y."/>
            <person name="Xu J."/>
            <person name="Sun C."/>
            <person name="Zhou S."/>
            <person name="Xu H."/>
            <person name="Nelson D.R."/>
            <person name="Qian J."/>
            <person name="Song J."/>
            <person name="Luo H."/>
            <person name="Xiang L."/>
            <person name="Li Y."/>
            <person name="Xu Z."/>
            <person name="Ji A."/>
            <person name="Wang L."/>
            <person name="Lu S."/>
            <person name="Hayward A."/>
            <person name="Sun W."/>
            <person name="Li X."/>
            <person name="Schwartz D.C."/>
            <person name="Wang Y."/>
            <person name="Chen S."/>
        </authorList>
    </citation>
    <scope>NUCLEOTIDE SEQUENCE [LARGE SCALE GENOMIC DNA]</scope>
    <source>
        <strain evidence="2 3">ZZ0214-1</strain>
    </source>
</reference>
<evidence type="ECO:0000256" key="1">
    <source>
        <dbReference type="SAM" id="MobiDB-lite"/>
    </source>
</evidence>
<feature type="compositionally biased region" description="Low complexity" evidence="1">
    <location>
        <begin position="41"/>
        <end position="57"/>
    </location>
</feature>
<protein>
    <submittedName>
        <fullName evidence="2">Uncharacterized protein</fullName>
    </submittedName>
</protein>
<evidence type="ECO:0000313" key="3">
    <source>
        <dbReference type="Proteomes" id="UP000230002"/>
    </source>
</evidence>
<name>A0A2G8RMR7_9APHY</name>